<evidence type="ECO:0000313" key="2">
    <source>
        <dbReference type="Proteomes" id="UP000242146"/>
    </source>
</evidence>
<dbReference type="OrthoDB" id="3363059at2759"/>
<evidence type="ECO:0000313" key="1">
    <source>
        <dbReference type="EMBL" id="ORX62850.1"/>
    </source>
</evidence>
<dbReference type="GO" id="GO:0034472">
    <property type="term" value="P:snRNA 3'-end processing"/>
    <property type="evidence" value="ECO:0007669"/>
    <property type="project" value="TreeGrafter"/>
</dbReference>
<dbReference type="InterPro" id="IPR029321">
    <property type="entry name" value="INTS2"/>
</dbReference>
<proteinExistence type="predicted"/>
<name>A0A1X2GXN7_9FUNG</name>
<dbReference type="PANTHER" id="PTHR28608">
    <property type="entry name" value="INTEGRATOR COMPLEX SUBUNIT 2"/>
    <property type="match status" value="1"/>
</dbReference>
<reference evidence="1 2" key="1">
    <citation type="submission" date="2016-07" db="EMBL/GenBank/DDBJ databases">
        <title>Pervasive Adenine N6-methylation of Active Genes in Fungi.</title>
        <authorList>
            <consortium name="DOE Joint Genome Institute"/>
            <person name="Mondo S.J."/>
            <person name="Dannebaum R.O."/>
            <person name="Kuo R.C."/>
            <person name="Labutti K."/>
            <person name="Haridas S."/>
            <person name="Kuo A."/>
            <person name="Salamov A."/>
            <person name="Ahrendt S.R."/>
            <person name="Lipzen A."/>
            <person name="Sullivan W."/>
            <person name="Andreopoulos W.B."/>
            <person name="Clum A."/>
            <person name="Lindquist E."/>
            <person name="Daum C."/>
            <person name="Ramamoorthy G.K."/>
            <person name="Gryganskyi A."/>
            <person name="Culley D."/>
            <person name="Magnuson J.K."/>
            <person name="James T.Y."/>
            <person name="O'Malley M.A."/>
            <person name="Stajich J.E."/>
            <person name="Spatafora J.W."/>
            <person name="Visel A."/>
            <person name="Grigoriev I.V."/>
        </authorList>
    </citation>
    <scope>NUCLEOTIDE SEQUENCE [LARGE SCALE GENOMIC DNA]</scope>
    <source>
        <strain evidence="1 2">NRRL 3301</strain>
    </source>
</reference>
<dbReference type="PANTHER" id="PTHR28608:SF1">
    <property type="entry name" value="INTEGRATOR COMPLEX SUBUNIT 2"/>
    <property type="match status" value="1"/>
</dbReference>
<dbReference type="GO" id="GO:0032039">
    <property type="term" value="C:integrator complex"/>
    <property type="evidence" value="ECO:0007669"/>
    <property type="project" value="InterPro"/>
</dbReference>
<comment type="caution">
    <text evidence="1">The sequence shown here is derived from an EMBL/GenBank/DDBJ whole genome shotgun (WGS) entry which is preliminary data.</text>
</comment>
<dbReference type="EMBL" id="MCGT01000001">
    <property type="protein sequence ID" value="ORX62850.1"/>
    <property type="molecule type" value="Genomic_DNA"/>
</dbReference>
<protein>
    <submittedName>
        <fullName evidence="1">Uncharacterized protein</fullName>
    </submittedName>
</protein>
<keyword evidence="2" id="KW-1185">Reference proteome</keyword>
<organism evidence="1 2">
    <name type="scientific">Hesseltinella vesiculosa</name>
    <dbReference type="NCBI Taxonomy" id="101127"/>
    <lineage>
        <taxon>Eukaryota</taxon>
        <taxon>Fungi</taxon>
        <taxon>Fungi incertae sedis</taxon>
        <taxon>Mucoromycota</taxon>
        <taxon>Mucoromycotina</taxon>
        <taxon>Mucoromycetes</taxon>
        <taxon>Mucorales</taxon>
        <taxon>Cunninghamellaceae</taxon>
        <taxon>Hesseltinella</taxon>
    </lineage>
</organism>
<accession>A0A1X2GXN7</accession>
<dbReference type="AlphaFoldDB" id="A0A1X2GXN7"/>
<sequence length="373" mass="42443">MNAFNVQEARNLYKEYKHACWKIGIPDANAQYLPNQSNQLFVLLAEACHIYYTIKDAGAQAEQPDAALRKTVHLWTNEAFVMSHGTAVVECLDEFEQLEQQLPNPEPIVYSLIFQGFVYLRTRNAIVEQLVDARPLDFDTYIDCILDCLPSLSSVSQIHASDMIYTMVTKQPTEAARVRYELTRRRILPNLVTRLTVTYCQDDYVEFLTGIFSTDHNWFLAQPSTSLPMLRSIKAELFDQMNQNKGNIPRQTVLLRAIIGLICFFGIRLTETECKLCLDLLKDPPSKCILELGLCLLVVSSEQMVKLANIKSTLSELMKRPESDLALLLMSYFQVNKIPQVEQTIRSILKMPLPIAKIGLYELQNVLKAGAAR</sequence>
<gene>
    <name evidence="1" type="ORF">DM01DRAFT_1330974</name>
</gene>
<dbReference type="Proteomes" id="UP000242146">
    <property type="component" value="Unassembled WGS sequence"/>
</dbReference>